<dbReference type="InterPro" id="IPR005119">
    <property type="entry name" value="LysR_subst-bd"/>
</dbReference>
<dbReference type="InterPro" id="IPR036388">
    <property type="entry name" value="WH-like_DNA-bd_sf"/>
</dbReference>
<dbReference type="FunCoup" id="A0A3M0CFU2">
    <property type="interactions" value="38"/>
</dbReference>
<dbReference type="CDD" id="cd08422">
    <property type="entry name" value="PBP2_CrgA_like"/>
    <property type="match status" value="1"/>
</dbReference>
<keyword evidence="2" id="KW-0805">Transcription regulation</keyword>
<evidence type="ECO:0000256" key="1">
    <source>
        <dbReference type="ARBA" id="ARBA00009437"/>
    </source>
</evidence>
<proteinExistence type="inferred from homology"/>
<keyword evidence="7" id="KW-1185">Reference proteome</keyword>
<dbReference type="InterPro" id="IPR036390">
    <property type="entry name" value="WH_DNA-bd_sf"/>
</dbReference>
<dbReference type="InterPro" id="IPR058163">
    <property type="entry name" value="LysR-type_TF_proteobact-type"/>
</dbReference>
<dbReference type="InParanoid" id="A0A3M0CFU2"/>
<dbReference type="EMBL" id="REFR01000011">
    <property type="protein sequence ID" value="RMB07687.1"/>
    <property type="molecule type" value="Genomic_DNA"/>
</dbReference>
<dbReference type="Gene3D" id="3.40.190.290">
    <property type="match status" value="1"/>
</dbReference>
<dbReference type="SUPFAM" id="SSF46785">
    <property type="entry name" value="Winged helix' DNA-binding domain"/>
    <property type="match status" value="1"/>
</dbReference>
<dbReference type="GO" id="GO:0003700">
    <property type="term" value="F:DNA-binding transcription factor activity"/>
    <property type="evidence" value="ECO:0007669"/>
    <property type="project" value="InterPro"/>
</dbReference>
<dbReference type="PANTHER" id="PTHR30537">
    <property type="entry name" value="HTH-TYPE TRANSCRIPTIONAL REGULATOR"/>
    <property type="match status" value="1"/>
</dbReference>
<keyword evidence="3" id="KW-0238">DNA-binding</keyword>
<keyword evidence="4" id="KW-0804">Transcription</keyword>
<dbReference type="PROSITE" id="PS50931">
    <property type="entry name" value="HTH_LYSR"/>
    <property type="match status" value="1"/>
</dbReference>
<organism evidence="6 7">
    <name type="scientific">Eilatimonas milleporae</name>
    <dbReference type="NCBI Taxonomy" id="911205"/>
    <lineage>
        <taxon>Bacteria</taxon>
        <taxon>Pseudomonadati</taxon>
        <taxon>Pseudomonadota</taxon>
        <taxon>Alphaproteobacteria</taxon>
        <taxon>Kordiimonadales</taxon>
        <taxon>Kordiimonadaceae</taxon>
        <taxon>Eilatimonas</taxon>
    </lineage>
</organism>
<name>A0A3M0CFU2_9PROT</name>
<feature type="domain" description="HTH lysR-type" evidence="5">
    <location>
        <begin position="1"/>
        <end position="59"/>
    </location>
</feature>
<dbReference type="SUPFAM" id="SSF53850">
    <property type="entry name" value="Periplasmic binding protein-like II"/>
    <property type="match status" value="1"/>
</dbReference>
<evidence type="ECO:0000313" key="6">
    <source>
        <dbReference type="EMBL" id="RMB07687.1"/>
    </source>
</evidence>
<dbReference type="AlphaFoldDB" id="A0A3M0CFU2"/>
<evidence type="ECO:0000256" key="3">
    <source>
        <dbReference type="ARBA" id="ARBA00023125"/>
    </source>
</evidence>
<dbReference type="Pfam" id="PF03466">
    <property type="entry name" value="LysR_substrate"/>
    <property type="match status" value="1"/>
</dbReference>
<dbReference type="PANTHER" id="PTHR30537:SF72">
    <property type="entry name" value="LYSR FAMILY TRANSCRIPTIONAL REGULATOR"/>
    <property type="match status" value="1"/>
</dbReference>
<gene>
    <name evidence="6" type="ORF">BXY39_1774</name>
</gene>
<dbReference type="OrthoDB" id="9813056at2"/>
<dbReference type="RefSeq" id="WP_121938487.1">
    <property type="nucleotide sequence ID" value="NZ_REFR01000011.1"/>
</dbReference>
<comment type="caution">
    <text evidence="6">The sequence shown here is derived from an EMBL/GenBank/DDBJ whole genome shotgun (WGS) entry which is preliminary data.</text>
</comment>
<dbReference type="InterPro" id="IPR000847">
    <property type="entry name" value="LysR_HTH_N"/>
</dbReference>
<evidence type="ECO:0000256" key="4">
    <source>
        <dbReference type="ARBA" id="ARBA00023163"/>
    </source>
</evidence>
<accession>A0A3M0CFU2</accession>
<reference evidence="6 7" key="1">
    <citation type="submission" date="2018-10" db="EMBL/GenBank/DDBJ databases">
        <title>Genomic Encyclopedia of Archaeal and Bacterial Type Strains, Phase II (KMG-II): from individual species to whole genera.</title>
        <authorList>
            <person name="Goeker M."/>
        </authorList>
    </citation>
    <scope>NUCLEOTIDE SEQUENCE [LARGE SCALE GENOMIC DNA]</scope>
    <source>
        <strain evidence="6 7">DSM 25217</strain>
    </source>
</reference>
<evidence type="ECO:0000259" key="5">
    <source>
        <dbReference type="PROSITE" id="PS50931"/>
    </source>
</evidence>
<sequence>MRSLANIATFIQVASTRSFAEASTRLGLSTSATSKAVARLEEELGVKLLHRTTRSVGLTPEGERFLEGASRLIGEMEALTNEISDSMGTPRGRLAVSAPAVFGRVWLTSKICDFQKRYPEITVELSLDDREVDLAADGFDVVIRTGALADNVNLVARRFFDDQLYMCATPDYLDTHGRPRTIADLKDHACLMFRNASQGRIFPWRLSVDGETVNGSFNSPLVINDAEALATAVMGGAGICQLPSYTVRSALLDGRLEEVLPDFRPDPYPYSILYLDRRLVSPRIRVFIDYLIEHRPQCMLKAMELKAMERMKQSA</sequence>
<evidence type="ECO:0000256" key="2">
    <source>
        <dbReference type="ARBA" id="ARBA00023015"/>
    </source>
</evidence>
<protein>
    <submittedName>
        <fullName evidence="6">LysR family transcriptional regulator</fullName>
    </submittedName>
</protein>
<comment type="similarity">
    <text evidence="1">Belongs to the LysR transcriptional regulatory family.</text>
</comment>
<evidence type="ECO:0000313" key="7">
    <source>
        <dbReference type="Proteomes" id="UP000271227"/>
    </source>
</evidence>
<dbReference type="Proteomes" id="UP000271227">
    <property type="component" value="Unassembled WGS sequence"/>
</dbReference>
<dbReference type="FunFam" id="1.10.10.10:FF:000001">
    <property type="entry name" value="LysR family transcriptional regulator"/>
    <property type="match status" value="1"/>
</dbReference>
<dbReference type="Pfam" id="PF00126">
    <property type="entry name" value="HTH_1"/>
    <property type="match status" value="1"/>
</dbReference>
<dbReference type="Gene3D" id="1.10.10.10">
    <property type="entry name" value="Winged helix-like DNA-binding domain superfamily/Winged helix DNA-binding domain"/>
    <property type="match status" value="1"/>
</dbReference>
<dbReference type="GO" id="GO:0006351">
    <property type="term" value="P:DNA-templated transcription"/>
    <property type="evidence" value="ECO:0007669"/>
    <property type="project" value="TreeGrafter"/>
</dbReference>
<dbReference type="GO" id="GO:0043565">
    <property type="term" value="F:sequence-specific DNA binding"/>
    <property type="evidence" value="ECO:0007669"/>
    <property type="project" value="TreeGrafter"/>
</dbReference>